<keyword evidence="1" id="KW-0472">Membrane</keyword>
<dbReference type="KEGG" id="rpon:G3256_11815"/>
<feature type="domain" description="TadE-like" evidence="2">
    <location>
        <begin position="16"/>
        <end position="58"/>
    </location>
</feature>
<feature type="transmembrane region" description="Helical" evidence="1">
    <location>
        <begin position="16"/>
        <end position="37"/>
    </location>
</feature>
<reference evidence="3 4" key="1">
    <citation type="submission" date="2020-02" db="EMBL/GenBank/DDBJ databases">
        <title>Genome sequence of Roseobacter ponti.</title>
        <authorList>
            <person name="Hollensteiner J."/>
            <person name="Schneider D."/>
            <person name="Poehlein A."/>
            <person name="Daniel R."/>
        </authorList>
    </citation>
    <scope>NUCLEOTIDE SEQUENCE [LARGE SCALE GENOMIC DNA]</scope>
    <source>
        <strain evidence="3 4">DSM 106830</strain>
    </source>
</reference>
<dbReference type="EMBL" id="CP048788">
    <property type="protein sequence ID" value="QJF51799.1"/>
    <property type="molecule type" value="Genomic_DNA"/>
</dbReference>
<keyword evidence="4" id="KW-1185">Reference proteome</keyword>
<evidence type="ECO:0000259" key="2">
    <source>
        <dbReference type="Pfam" id="PF07811"/>
    </source>
</evidence>
<evidence type="ECO:0000313" key="3">
    <source>
        <dbReference type="EMBL" id="QJF51799.1"/>
    </source>
</evidence>
<dbReference type="InterPro" id="IPR012495">
    <property type="entry name" value="TadE-like_dom"/>
</dbReference>
<evidence type="ECO:0000256" key="1">
    <source>
        <dbReference type="SAM" id="Phobius"/>
    </source>
</evidence>
<dbReference type="AlphaFoldDB" id="A0A858SSB9"/>
<evidence type="ECO:0000313" key="4">
    <source>
        <dbReference type="Proteomes" id="UP000503308"/>
    </source>
</evidence>
<dbReference type="Proteomes" id="UP000503308">
    <property type="component" value="Chromosome"/>
</dbReference>
<sequence length="163" mass="17699">MNLNSHIKRIRRDEDGVMLTEFAIILPFILLVMFLIVESARIFFAYQAAVDGVRDASRYLARVAPVDICDTGGNVDGFEAELRTRVENAVGGNPAFPQTVTVTGLNASVNCVAGDYRQDPVPVANVSASVRFTFPFSGFVAFFGDGLETVNSNIDADSRIFGL</sequence>
<name>A0A858SSB9_9RHOB</name>
<dbReference type="RefSeq" id="WP_169641017.1">
    <property type="nucleotide sequence ID" value="NZ_CP048788.1"/>
</dbReference>
<keyword evidence="1" id="KW-0812">Transmembrane</keyword>
<accession>A0A858SSB9</accession>
<keyword evidence="1" id="KW-1133">Transmembrane helix</keyword>
<gene>
    <name evidence="3" type="ORF">G3256_11815</name>
</gene>
<dbReference type="Pfam" id="PF07811">
    <property type="entry name" value="TadE"/>
    <property type="match status" value="1"/>
</dbReference>
<proteinExistence type="predicted"/>
<organism evidence="3 4">
    <name type="scientific">Roseobacter ponti</name>
    <dbReference type="NCBI Taxonomy" id="1891787"/>
    <lineage>
        <taxon>Bacteria</taxon>
        <taxon>Pseudomonadati</taxon>
        <taxon>Pseudomonadota</taxon>
        <taxon>Alphaproteobacteria</taxon>
        <taxon>Rhodobacterales</taxon>
        <taxon>Roseobacteraceae</taxon>
        <taxon>Roseobacter</taxon>
    </lineage>
</organism>
<protein>
    <submittedName>
        <fullName evidence="3">Pilus assembly protein</fullName>
    </submittedName>
</protein>